<evidence type="ECO:0000256" key="1">
    <source>
        <dbReference type="PROSITE-ProRule" id="PRU00047"/>
    </source>
</evidence>
<dbReference type="PROSITE" id="PS50158">
    <property type="entry name" value="ZF_CCHC"/>
    <property type="match status" value="1"/>
</dbReference>
<dbReference type="GO" id="GO:0008270">
    <property type="term" value="F:zinc ion binding"/>
    <property type="evidence" value="ECO:0007669"/>
    <property type="project" value="UniProtKB-KW"/>
</dbReference>
<keyword evidence="1" id="KW-0863">Zinc-finger</keyword>
<dbReference type="GO" id="GO:0003676">
    <property type="term" value="F:nucleic acid binding"/>
    <property type="evidence" value="ECO:0007669"/>
    <property type="project" value="InterPro"/>
</dbReference>
<evidence type="ECO:0000313" key="3">
    <source>
        <dbReference type="EMBL" id="BAT79136.1"/>
    </source>
</evidence>
<reference evidence="3 4" key="1">
    <citation type="journal article" date="2015" name="Sci. Rep.">
        <title>The power of single molecule real-time sequencing technology in the de novo assembly of a eukaryotic genome.</title>
        <authorList>
            <person name="Sakai H."/>
            <person name="Naito K."/>
            <person name="Ogiso-Tanaka E."/>
            <person name="Takahashi Y."/>
            <person name="Iseki K."/>
            <person name="Muto C."/>
            <person name="Satou K."/>
            <person name="Teruya K."/>
            <person name="Shiroma A."/>
            <person name="Shimoji M."/>
            <person name="Hirano T."/>
            <person name="Itoh T."/>
            <person name="Kaga A."/>
            <person name="Tomooka N."/>
        </authorList>
    </citation>
    <scope>NUCLEOTIDE SEQUENCE [LARGE SCALE GENOMIC DNA]</scope>
    <source>
        <strain evidence="4">cv. Shumari</strain>
    </source>
</reference>
<proteinExistence type="predicted"/>
<evidence type="ECO:0000313" key="4">
    <source>
        <dbReference type="Proteomes" id="UP000291084"/>
    </source>
</evidence>
<dbReference type="InterPro" id="IPR001878">
    <property type="entry name" value="Znf_CCHC"/>
</dbReference>
<dbReference type="SUPFAM" id="SSF57756">
    <property type="entry name" value="Retrovirus zinc finger-like domains"/>
    <property type="match status" value="1"/>
</dbReference>
<sequence>MDLVSGRREIGILEKTKTINCILPIRNPLRFFASPTRPIGLCILHLKPKGNQRNPRSAHLLRSCASASAFTQSIVASRCPRRRQHQCSPSEVSPTMASGPPFSFFSSRVREKLSRSSANRLLCELGRREALARVLPAPPVAAKLVVGHRVNVTNADSSYSLASRETPSLFFEFETNITEEWRCRKFEGGLRHELKKVLMPLEIQEFPALVEKARMIELLEFDPSRVSRLAKGESSMKFNKKPYEKPQLSYRGTVKCFECGGAHFRRDCPKLIGERVEGKRCFICNDPGHFANVCPKKKKVGEPQQQDSAEVKPRATGRVFAMSVEEATKPETTVTNDYEFDTWVMHSLLIGESPNRERVWRGQHNCIVL</sequence>
<evidence type="ECO:0000259" key="2">
    <source>
        <dbReference type="PROSITE" id="PS50158"/>
    </source>
</evidence>
<dbReference type="InterPro" id="IPR036875">
    <property type="entry name" value="Znf_CCHC_sf"/>
</dbReference>
<keyword evidence="1" id="KW-0862">Zinc</keyword>
<dbReference type="EMBL" id="AP015035">
    <property type="protein sequence ID" value="BAT79136.1"/>
    <property type="molecule type" value="Genomic_DNA"/>
</dbReference>
<keyword evidence="1" id="KW-0479">Metal-binding</keyword>
<protein>
    <recommendedName>
        <fullName evidence="2">CCHC-type domain-containing protein</fullName>
    </recommendedName>
</protein>
<name>A0A0S3RF22_PHAAN</name>
<feature type="domain" description="CCHC-type" evidence="2">
    <location>
        <begin position="280"/>
        <end position="296"/>
    </location>
</feature>
<accession>A0A0S3RF22</accession>
<dbReference type="Gene3D" id="4.10.60.10">
    <property type="entry name" value="Zinc finger, CCHC-type"/>
    <property type="match status" value="1"/>
</dbReference>
<dbReference type="Pfam" id="PF00098">
    <property type="entry name" value="zf-CCHC"/>
    <property type="match status" value="1"/>
</dbReference>
<gene>
    <name evidence="3" type="primary">Vigan.02G195800</name>
    <name evidence="3" type="ORF">VIGAN_02195800</name>
</gene>
<dbReference type="Proteomes" id="UP000291084">
    <property type="component" value="Chromosome 2"/>
</dbReference>
<keyword evidence="4" id="KW-1185">Reference proteome</keyword>
<dbReference type="SMART" id="SM00343">
    <property type="entry name" value="ZnF_C2HC"/>
    <property type="match status" value="2"/>
</dbReference>
<organism evidence="3 4">
    <name type="scientific">Vigna angularis var. angularis</name>
    <dbReference type="NCBI Taxonomy" id="157739"/>
    <lineage>
        <taxon>Eukaryota</taxon>
        <taxon>Viridiplantae</taxon>
        <taxon>Streptophyta</taxon>
        <taxon>Embryophyta</taxon>
        <taxon>Tracheophyta</taxon>
        <taxon>Spermatophyta</taxon>
        <taxon>Magnoliopsida</taxon>
        <taxon>eudicotyledons</taxon>
        <taxon>Gunneridae</taxon>
        <taxon>Pentapetalae</taxon>
        <taxon>rosids</taxon>
        <taxon>fabids</taxon>
        <taxon>Fabales</taxon>
        <taxon>Fabaceae</taxon>
        <taxon>Papilionoideae</taxon>
        <taxon>50 kb inversion clade</taxon>
        <taxon>NPAAA clade</taxon>
        <taxon>indigoferoid/millettioid clade</taxon>
        <taxon>Phaseoleae</taxon>
        <taxon>Vigna</taxon>
    </lineage>
</organism>
<dbReference type="AlphaFoldDB" id="A0A0S3RF22"/>